<evidence type="ECO:0000313" key="6">
    <source>
        <dbReference type="EMBL" id="RKF15691.1"/>
    </source>
</evidence>
<evidence type="ECO:0000259" key="5">
    <source>
        <dbReference type="PROSITE" id="PS50931"/>
    </source>
</evidence>
<evidence type="ECO:0000256" key="3">
    <source>
        <dbReference type="ARBA" id="ARBA00023125"/>
    </source>
</evidence>
<evidence type="ECO:0000256" key="4">
    <source>
        <dbReference type="ARBA" id="ARBA00023163"/>
    </source>
</evidence>
<dbReference type="SUPFAM" id="SSF53850">
    <property type="entry name" value="Periplasmic binding protein-like II"/>
    <property type="match status" value="1"/>
</dbReference>
<evidence type="ECO:0000256" key="2">
    <source>
        <dbReference type="ARBA" id="ARBA00023015"/>
    </source>
</evidence>
<dbReference type="InterPro" id="IPR000847">
    <property type="entry name" value="LysR_HTH_N"/>
</dbReference>
<dbReference type="InterPro" id="IPR036390">
    <property type="entry name" value="WH_DNA-bd_sf"/>
</dbReference>
<dbReference type="CDD" id="cd05466">
    <property type="entry name" value="PBP2_LTTR_substrate"/>
    <property type="match status" value="1"/>
</dbReference>
<dbReference type="OrthoDB" id="9786526at2"/>
<dbReference type="AlphaFoldDB" id="A0A420E8G2"/>
<organism evidence="6 7">
    <name type="scientific">Alginatibacterium sediminis</name>
    <dbReference type="NCBI Taxonomy" id="2164068"/>
    <lineage>
        <taxon>Bacteria</taxon>
        <taxon>Pseudomonadati</taxon>
        <taxon>Pseudomonadota</taxon>
        <taxon>Gammaproteobacteria</taxon>
        <taxon>Alteromonadales</taxon>
        <taxon>Alteromonadaceae</taxon>
        <taxon>Alginatibacterium</taxon>
    </lineage>
</organism>
<evidence type="ECO:0000313" key="7">
    <source>
        <dbReference type="Proteomes" id="UP000286482"/>
    </source>
</evidence>
<keyword evidence="3" id="KW-0238">DNA-binding</keyword>
<evidence type="ECO:0000256" key="1">
    <source>
        <dbReference type="ARBA" id="ARBA00009437"/>
    </source>
</evidence>
<dbReference type="Proteomes" id="UP000286482">
    <property type="component" value="Unassembled WGS sequence"/>
</dbReference>
<dbReference type="Gene3D" id="3.40.190.290">
    <property type="match status" value="1"/>
</dbReference>
<dbReference type="Gene3D" id="1.10.10.10">
    <property type="entry name" value="Winged helix-like DNA-binding domain superfamily/Winged helix DNA-binding domain"/>
    <property type="match status" value="1"/>
</dbReference>
<dbReference type="Pfam" id="PF00126">
    <property type="entry name" value="HTH_1"/>
    <property type="match status" value="1"/>
</dbReference>
<keyword evidence="7" id="KW-1185">Reference proteome</keyword>
<name>A0A420E8G2_9ALTE</name>
<dbReference type="InterPro" id="IPR005119">
    <property type="entry name" value="LysR_subst-bd"/>
</dbReference>
<dbReference type="InterPro" id="IPR036388">
    <property type="entry name" value="WH-like_DNA-bd_sf"/>
</dbReference>
<sequence>MDYSLAQLQAFVSTVEHGSFKDASIELNKRPQVIAKLVAALEDSCDQLLFVRHVRQLKITTEGKTLYRLARRVILDAQAFERQLSAMDQNQPSEFKLAIDTSLACPMVSGCYLAVLEEFPSINLEVLSGGTSQVIEWVRRGQAEMGLIFSPLTEEQGLTQITVYNFSVVEVASPQLINHGAVVDEHQLAQLPQLVPKFVYEYKHDNIYVFSDKTIVSNNVEESIRIMLSGKAWCRLPGYIVQPYLDNQQLHEFSIEGANRVVWHASIVHPEQAELSLASDIFMERVQMLPDRIS</sequence>
<dbReference type="GO" id="GO:0003700">
    <property type="term" value="F:DNA-binding transcription factor activity"/>
    <property type="evidence" value="ECO:0007669"/>
    <property type="project" value="InterPro"/>
</dbReference>
<dbReference type="Pfam" id="PF03466">
    <property type="entry name" value="LysR_substrate"/>
    <property type="match status" value="1"/>
</dbReference>
<gene>
    <name evidence="6" type="ORF">DBZ36_15020</name>
</gene>
<protein>
    <submittedName>
        <fullName evidence="6">LysR family transcriptional regulator</fullName>
    </submittedName>
</protein>
<reference evidence="6 7" key="1">
    <citation type="submission" date="2018-09" db="EMBL/GenBank/DDBJ databases">
        <authorList>
            <person name="Wang Z."/>
        </authorList>
    </citation>
    <scope>NUCLEOTIDE SEQUENCE [LARGE SCALE GENOMIC DNA]</scope>
    <source>
        <strain evidence="6 7">ALS 81</strain>
    </source>
</reference>
<dbReference type="PANTHER" id="PTHR30126:SF39">
    <property type="entry name" value="HTH-TYPE TRANSCRIPTIONAL REGULATOR CYSL"/>
    <property type="match status" value="1"/>
</dbReference>
<proteinExistence type="inferred from homology"/>
<dbReference type="PANTHER" id="PTHR30126">
    <property type="entry name" value="HTH-TYPE TRANSCRIPTIONAL REGULATOR"/>
    <property type="match status" value="1"/>
</dbReference>
<accession>A0A420E8G2</accession>
<feature type="domain" description="HTH lysR-type" evidence="5">
    <location>
        <begin position="1"/>
        <end position="60"/>
    </location>
</feature>
<dbReference type="RefSeq" id="WP_120355777.1">
    <property type="nucleotide sequence ID" value="NZ_RAQO01000008.1"/>
</dbReference>
<keyword evidence="2" id="KW-0805">Transcription regulation</keyword>
<dbReference type="GO" id="GO:0000976">
    <property type="term" value="F:transcription cis-regulatory region binding"/>
    <property type="evidence" value="ECO:0007669"/>
    <property type="project" value="TreeGrafter"/>
</dbReference>
<keyword evidence="4" id="KW-0804">Transcription</keyword>
<dbReference type="EMBL" id="RAQO01000008">
    <property type="protein sequence ID" value="RKF15691.1"/>
    <property type="molecule type" value="Genomic_DNA"/>
</dbReference>
<comment type="similarity">
    <text evidence="1">Belongs to the LysR transcriptional regulatory family.</text>
</comment>
<dbReference type="SUPFAM" id="SSF46785">
    <property type="entry name" value="Winged helix' DNA-binding domain"/>
    <property type="match status" value="1"/>
</dbReference>
<dbReference type="PROSITE" id="PS50931">
    <property type="entry name" value="HTH_LYSR"/>
    <property type="match status" value="1"/>
</dbReference>
<comment type="caution">
    <text evidence="6">The sequence shown here is derived from an EMBL/GenBank/DDBJ whole genome shotgun (WGS) entry which is preliminary data.</text>
</comment>